<reference evidence="2 3" key="1">
    <citation type="submission" date="2015-09" db="EMBL/GenBank/DDBJ databases">
        <authorList>
            <consortium name="Pathogen Informatics"/>
        </authorList>
    </citation>
    <scope>NUCLEOTIDE SEQUENCE [LARGE SCALE GENOMIC DNA]</scope>
    <source>
        <strain evidence="2 3">2789STDY5834876</strain>
    </source>
</reference>
<protein>
    <submittedName>
        <fullName evidence="2">Uncharacterized conserved protein</fullName>
    </submittedName>
</protein>
<feature type="domain" description="YbaK/aminoacyl-tRNA synthetase-associated" evidence="1">
    <location>
        <begin position="26"/>
        <end position="141"/>
    </location>
</feature>
<evidence type="ECO:0000313" key="2">
    <source>
        <dbReference type="EMBL" id="CUO27825.1"/>
    </source>
</evidence>
<evidence type="ECO:0000259" key="1">
    <source>
        <dbReference type="Pfam" id="PF04073"/>
    </source>
</evidence>
<dbReference type="GO" id="GO:0002161">
    <property type="term" value="F:aminoacyl-tRNA deacylase activity"/>
    <property type="evidence" value="ECO:0007669"/>
    <property type="project" value="InterPro"/>
</dbReference>
<dbReference type="Gene3D" id="3.90.960.10">
    <property type="entry name" value="YbaK/aminoacyl-tRNA synthetase-associated domain"/>
    <property type="match status" value="1"/>
</dbReference>
<dbReference type="InterPro" id="IPR007214">
    <property type="entry name" value="YbaK/aa-tRNA-synth-assoc-dom"/>
</dbReference>
<organism evidence="2 3">
    <name type="scientific">Faecalicatena contorta</name>
    <dbReference type="NCBI Taxonomy" id="39482"/>
    <lineage>
        <taxon>Bacteria</taxon>
        <taxon>Bacillati</taxon>
        <taxon>Bacillota</taxon>
        <taxon>Clostridia</taxon>
        <taxon>Lachnospirales</taxon>
        <taxon>Lachnospiraceae</taxon>
        <taxon>Faecalicatena</taxon>
    </lineage>
</organism>
<dbReference type="PANTHER" id="PTHR30411:SF1">
    <property type="entry name" value="CYTOPLASMIC PROTEIN"/>
    <property type="match status" value="1"/>
</dbReference>
<dbReference type="InterPro" id="IPR036754">
    <property type="entry name" value="YbaK/aa-tRNA-synt-asso_dom_sf"/>
</dbReference>
<dbReference type="EMBL" id="CYZU01000013">
    <property type="protein sequence ID" value="CUO27825.1"/>
    <property type="molecule type" value="Genomic_DNA"/>
</dbReference>
<dbReference type="SUPFAM" id="SSF55826">
    <property type="entry name" value="YbaK/ProRS associated domain"/>
    <property type="match status" value="1"/>
</dbReference>
<proteinExistence type="predicted"/>
<dbReference type="Pfam" id="PF04073">
    <property type="entry name" value="tRNA_edit"/>
    <property type="match status" value="1"/>
</dbReference>
<gene>
    <name evidence="2" type="ORF">ERS852491_01748</name>
</gene>
<dbReference type="AlphaFoldDB" id="A0A174DUT9"/>
<dbReference type="STRING" id="39482.ERS852491_01748"/>
<evidence type="ECO:0000313" key="3">
    <source>
        <dbReference type="Proteomes" id="UP000095544"/>
    </source>
</evidence>
<accession>A0A174DUT9</accession>
<dbReference type="CDD" id="cd04333">
    <property type="entry name" value="ProX_deacylase"/>
    <property type="match status" value="1"/>
</dbReference>
<dbReference type="RefSeq" id="WP_050640784.1">
    <property type="nucleotide sequence ID" value="NZ_CABKUE010000008.1"/>
</dbReference>
<dbReference type="Proteomes" id="UP000095544">
    <property type="component" value="Unassembled WGS sequence"/>
</dbReference>
<name>A0A174DUT9_9FIRM</name>
<dbReference type="PANTHER" id="PTHR30411">
    <property type="entry name" value="CYTOPLASMIC PROTEIN"/>
    <property type="match status" value="1"/>
</dbReference>
<dbReference type="OrthoDB" id="9798760at2"/>
<sequence>MSIEKVKAYFAGYGLEDRILEPEASSATVEEAARAVGCEPARIAKTMSFLTADGPILIVMAGDARTDNKKFKAEFHEKARMIPHDQVEVLTGHAPGGVCPFVVNDGVGVYLDESLKRFSTVYPAAGSGNSAIELTLDELEKHSHSKKWICISKDWN</sequence>